<dbReference type="PRINTS" id="PR00463">
    <property type="entry name" value="EP450I"/>
</dbReference>
<keyword evidence="6" id="KW-0560">Oxidoreductase</keyword>
<evidence type="ECO:0000256" key="6">
    <source>
        <dbReference type="ARBA" id="ARBA00023002"/>
    </source>
</evidence>
<dbReference type="GO" id="GO:0005506">
    <property type="term" value="F:iron ion binding"/>
    <property type="evidence" value="ECO:0007669"/>
    <property type="project" value="InterPro"/>
</dbReference>
<keyword evidence="5 9" id="KW-0479">Metal-binding</keyword>
<keyword evidence="7 9" id="KW-0408">Iron</keyword>
<dbReference type="PRINTS" id="PR00385">
    <property type="entry name" value="P450"/>
</dbReference>
<name>A0A4V3XIF9_9APHY</name>
<evidence type="ECO:0008006" key="12">
    <source>
        <dbReference type="Google" id="ProtNLM"/>
    </source>
</evidence>
<proteinExistence type="inferred from homology"/>
<dbReference type="CDD" id="cd11069">
    <property type="entry name" value="CYP_FUM15-like"/>
    <property type="match status" value="1"/>
</dbReference>
<evidence type="ECO:0000256" key="9">
    <source>
        <dbReference type="PIRSR" id="PIRSR602401-1"/>
    </source>
</evidence>
<reference evidence="10 11" key="1">
    <citation type="submission" date="2019-02" db="EMBL/GenBank/DDBJ databases">
        <title>Genome sequencing of the rare red list fungi Antrodiella citrinella (Flaviporus citrinellus).</title>
        <authorList>
            <person name="Buettner E."/>
            <person name="Kellner H."/>
        </authorList>
    </citation>
    <scope>NUCLEOTIDE SEQUENCE [LARGE SCALE GENOMIC DNA]</scope>
    <source>
        <strain evidence="10 11">DSM 108506</strain>
    </source>
</reference>
<evidence type="ECO:0000256" key="4">
    <source>
        <dbReference type="ARBA" id="ARBA00022617"/>
    </source>
</evidence>
<dbReference type="InterPro" id="IPR036396">
    <property type="entry name" value="Cyt_P450_sf"/>
</dbReference>
<keyword evidence="4 9" id="KW-0349">Heme</keyword>
<evidence type="ECO:0000256" key="8">
    <source>
        <dbReference type="ARBA" id="ARBA00023033"/>
    </source>
</evidence>
<evidence type="ECO:0000256" key="3">
    <source>
        <dbReference type="ARBA" id="ARBA00010617"/>
    </source>
</evidence>
<comment type="caution">
    <text evidence="10">The sequence shown here is derived from an EMBL/GenBank/DDBJ whole genome shotgun (WGS) entry which is preliminary data.</text>
</comment>
<dbReference type="GO" id="GO:0004497">
    <property type="term" value="F:monooxygenase activity"/>
    <property type="evidence" value="ECO:0007669"/>
    <property type="project" value="UniProtKB-KW"/>
</dbReference>
<comment type="pathway">
    <text evidence="2">Secondary metabolite biosynthesis.</text>
</comment>
<evidence type="ECO:0000256" key="7">
    <source>
        <dbReference type="ARBA" id="ARBA00023004"/>
    </source>
</evidence>
<gene>
    <name evidence="10" type="ORF">EUX98_g5156</name>
</gene>
<dbReference type="Proteomes" id="UP000308730">
    <property type="component" value="Unassembled WGS sequence"/>
</dbReference>
<accession>A0A4V3XIF9</accession>
<dbReference type="GO" id="GO:0020037">
    <property type="term" value="F:heme binding"/>
    <property type="evidence" value="ECO:0007669"/>
    <property type="project" value="InterPro"/>
</dbReference>
<sequence length="529" mass="60374">MTSLTNFAVLSACVAVVYLLYKRFNRITLNDIPGPKSESFWLGHVGRLQRELVGELDFEWQEQFGGVAHIKGPLGQDILWVSDPRAMQFIHNGGYNFPKPTERMAFSIMTTDRGLVTAQDDTHRRQRKAMSPAFGAPESRALFPIFSRCAESIMTRWKDQLFDTPDQSSEFNVTTWLSCATLDAIGEAAFDHKFGTIDNQQSEFINAYRGLLIKAHGHPKDRKIIFHSLSRFFPLEFLIFIYNRLPYYRFVHWNREVAHKFARQMLADKDAALAKGADNHDVMTILVRANNSENEQRKLTDYEMVSQMRTILLAGHETTSLSLSWGLLELAKRPDIQNKLRKEIHDMEAAVKGRGFIAADMDRMPYTQACVKEILRLNPAAYYNYRAAGHDMAIPLARPITTKSGKEIREVPVAKGTRIILSIVGYNRDKAVWGQDAHEFNPDRWLNKSEKKETATFAGGPRACIGWRFAVHEIQAFLIELVANFEFSPTEACKKVRREPCNLMSPTIEGEWDKGVQLPLKVTLVKRET</sequence>
<evidence type="ECO:0000256" key="5">
    <source>
        <dbReference type="ARBA" id="ARBA00022723"/>
    </source>
</evidence>
<dbReference type="InterPro" id="IPR002401">
    <property type="entry name" value="Cyt_P450_E_grp-I"/>
</dbReference>
<dbReference type="Pfam" id="PF00067">
    <property type="entry name" value="p450"/>
    <property type="match status" value="1"/>
</dbReference>
<dbReference type="PANTHER" id="PTHR24305:SF166">
    <property type="entry name" value="CYTOCHROME P450 12A4, MITOCHONDRIAL-RELATED"/>
    <property type="match status" value="1"/>
</dbReference>
<feature type="binding site" description="axial binding residue" evidence="9">
    <location>
        <position position="464"/>
    </location>
    <ligand>
        <name>heme</name>
        <dbReference type="ChEBI" id="CHEBI:30413"/>
    </ligand>
    <ligandPart>
        <name>Fe</name>
        <dbReference type="ChEBI" id="CHEBI:18248"/>
    </ligandPart>
</feature>
<evidence type="ECO:0000313" key="10">
    <source>
        <dbReference type="EMBL" id="THH29033.1"/>
    </source>
</evidence>
<dbReference type="OrthoDB" id="1470350at2759"/>
<keyword evidence="8" id="KW-0503">Monooxygenase</keyword>
<comment type="cofactor">
    <cofactor evidence="1 9">
        <name>heme</name>
        <dbReference type="ChEBI" id="CHEBI:30413"/>
    </cofactor>
</comment>
<protein>
    <recommendedName>
        <fullName evidence="12">Cytochrome P450</fullName>
    </recommendedName>
</protein>
<dbReference type="AlphaFoldDB" id="A0A4V3XIF9"/>
<evidence type="ECO:0000256" key="2">
    <source>
        <dbReference type="ARBA" id="ARBA00005179"/>
    </source>
</evidence>
<keyword evidence="11" id="KW-1185">Reference proteome</keyword>
<organism evidence="10 11">
    <name type="scientific">Antrodiella citrinella</name>
    <dbReference type="NCBI Taxonomy" id="2447956"/>
    <lineage>
        <taxon>Eukaryota</taxon>
        <taxon>Fungi</taxon>
        <taxon>Dikarya</taxon>
        <taxon>Basidiomycota</taxon>
        <taxon>Agaricomycotina</taxon>
        <taxon>Agaricomycetes</taxon>
        <taxon>Polyporales</taxon>
        <taxon>Steccherinaceae</taxon>
        <taxon>Antrodiella</taxon>
    </lineage>
</organism>
<comment type="similarity">
    <text evidence="3">Belongs to the cytochrome P450 family.</text>
</comment>
<dbReference type="Gene3D" id="1.10.630.10">
    <property type="entry name" value="Cytochrome P450"/>
    <property type="match status" value="1"/>
</dbReference>
<dbReference type="InterPro" id="IPR050121">
    <property type="entry name" value="Cytochrome_P450_monoxygenase"/>
</dbReference>
<dbReference type="InterPro" id="IPR001128">
    <property type="entry name" value="Cyt_P450"/>
</dbReference>
<dbReference type="PANTHER" id="PTHR24305">
    <property type="entry name" value="CYTOCHROME P450"/>
    <property type="match status" value="1"/>
</dbReference>
<dbReference type="EMBL" id="SGPM01000143">
    <property type="protein sequence ID" value="THH29033.1"/>
    <property type="molecule type" value="Genomic_DNA"/>
</dbReference>
<dbReference type="GO" id="GO:0016705">
    <property type="term" value="F:oxidoreductase activity, acting on paired donors, with incorporation or reduction of molecular oxygen"/>
    <property type="evidence" value="ECO:0007669"/>
    <property type="project" value="InterPro"/>
</dbReference>
<evidence type="ECO:0000313" key="11">
    <source>
        <dbReference type="Proteomes" id="UP000308730"/>
    </source>
</evidence>
<evidence type="ECO:0000256" key="1">
    <source>
        <dbReference type="ARBA" id="ARBA00001971"/>
    </source>
</evidence>
<dbReference type="SUPFAM" id="SSF48264">
    <property type="entry name" value="Cytochrome P450"/>
    <property type="match status" value="1"/>
</dbReference>